<dbReference type="GO" id="GO:0003824">
    <property type="term" value="F:catalytic activity"/>
    <property type="evidence" value="ECO:0007669"/>
    <property type="project" value="InterPro"/>
</dbReference>
<proteinExistence type="predicted"/>
<keyword evidence="2" id="KW-0479">Metal-binding</keyword>
<dbReference type="InterPro" id="IPR013785">
    <property type="entry name" value="Aldolase_TIM"/>
</dbReference>
<dbReference type="InterPro" id="IPR007197">
    <property type="entry name" value="rSAM"/>
</dbReference>
<dbReference type="SFLD" id="SFLDG01067">
    <property type="entry name" value="SPASM/twitch_domain_containing"/>
    <property type="match status" value="1"/>
</dbReference>
<dbReference type="InterPro" id="IPR058240">
    <property type="entry name" value="rSAM_sf"/>
</dbReference>
<name>A0A0L6W2Y8_9FIRM</name>
<keyword evidence="7" id="KW-1185">Reference proteome</keyword>
<evidence type="ECO:0000313" key="6">
    <source>
        <dbReference type="EMBL" id="KNZ69429.1"/>
    </source>
</evidence>
<accession>A0A0L6W2Y8</accession>
<evidence type="ECO:0000256" key="2">
    <source>
        <dbReference type="ARBA" id="ARBA00022723"/>
    </source>
</evidence>
<dbReference type="SFLD" id="SFLDS00029">
    <property type="entry name" value="Radical_SAM"/>
    <property type="match status" value="1"/>
</dbReference>
<evidence type="ECO:0000256" key="4">
    <source>
        <dbReference type="ARBA" id="ARBA00023014"/>
    </source>
</evidence>
<keyword evidence="1" id="KW-0949">S-adenosyl-L-methionine</keyword>
<dbReference type="GO" id="GO:0046872">
    <property type="term" value="F:metal ion binding"/>
    <property type="evidence" value="ECO:0007669"/>
    <property type="project" value="UniProtKB-KW"/>
</dbReference>
<feature type="domain" description="Radical SAM core" evidence="5">
    <location>
        <begin position="21"/>
        <end position="220"/>
    </location>
</feature>
<dbReference type="InterPro" id="IPR050377">
    <property type="entry name" value="Radical_SAM_PqqE_MftC-like"/>
</dbReference>
<dbReference type="PANTHER" id="PTHR11228:SF7">
    <property type="entry name" value="PQQA PEPTIDE CYCLASE"/>
    <property type="match status" value="1"/>
</dbReference>
<keyword evidence="3" id="KW-0408">Iron</keyword>
<reference evidence="7" key="1">
    <citation type="submission" date="2015-07" db="EMBL/GenBank/DDBJ databases">
        <title>Complete Genome of Thermincola ferriacetica strain Z-0001T.</title>
        <authorList>
            <person name="Lusk B."/>
            <person name="Badalamenti J.P."/>
            <person name="Parameswaran P."/>
            <person name="Bond D.R."/>
            <person name="Torres C.I."/>
        </authorList>
    </citation>
    <scope>NUCLEOTIDE SEQUENCE [LARGE SCALE GENOMIC DNA]</scope>
    <source>
        <strain evidence="7">Z-0001</strain>
    </source>
</reference>
<organism evidence="6 7">
    <name type="scientific">Thermincola ferriacetica</name>
    <dbReference type="NCBI Taxonomy" id="281456"/>
    <lineage>
        <taxon>Bacteria</taxon>
        <taxon>Bacillati</taxon>
        <taxon>Bacillota</taxon>
        <taxon>Clostridia</taxon>
        <taxon>Eubacteriales</taxon>
        <taxon>Thermincolaceae</taxon>
        <taxon>Thermincola</taxon>
    </lineage>
</organism>
<dbReference type="Proteomes" id="UP000037175">
    <property type="component" value="Unassembled WGS sequence"/>
</dbReference>
<dbReference type="GO" id="GO:0051536">
    <property type="term" value="F:iron-sulfur cluster binding"/>
    <property type="evidence" value="ECO:0007669"/>
    <property type="project" value="UniProtKB-KW"/>
</dbReference>
<dbReference type="Pfam" id="PF11946">
    <property type="entry name" value="DUF3463"/>
    <property type="match status" value="1"/>
</dbReference>
<evidence type="ECO:0000256" key="1">
    <source>
        <dbReference type="ARBA" id="ARBA00022691"/>
    </source>
</evidence>
<keyword evidence="4" id="KW-0411">Iron-sulfur</keyword>
<dbReference type="RefSeq" id="WP_052218112.1">
    <property type="nucleotide sequence ID" value="NZ_LGTE01000012.1"/>
</dbReference>
<dbReference type="CDD" id="cd01335">
    <property type="entry name" value="Radical_SAM"/>
    <property type="match status" value="1"/>
</dbReference>
<evidence type="ECO:0000313" key="7">
    <source>
        <dbReference type="Proteomes" id="UP000037175"/>
    </source>
</evidence>
<dbReference type="Pfam" id="PF04055">
    <property type="entry name" value="Radical_SAM"/>
    <property type="match status" value="1"/>
</dbReference>
<dbReference type="PANTHER" id="PTHR11228">
    <property type="entry name" value="RADICAL SAM DOMAIN PROTEIN"/>
    <property type="match status" value="1"/>
</dbReference>
<comment type="caution">
    <text evidence="6">The sequence shown here is derived from an EMBL/GenBank/DDBJ whole genome shotgun (WGS) entry which is preliminary data.</text>
</comment>
<dbReference type="Gene3D" id="3.20.20.70">
    <property type="entry name" value="Aldolase class I"/>
    <property type="match status" value="1"/>
</dbReference>
<dbReference type="EMBL" id="LGTE01000012">
    <property type="protein sequence ID" value="KNZ69429.1"/>
    <property type="molecule type" value="Genomic_DNA"/>
</dbReference>
<evidence type="ECO:0000259" key="5">
    <source>
        <dbReference type="PROSITE" id="PS51918"/>
    </source>
</evidence>
<protein>
    <submittedName>
        <fullName evidence="6">Radical SAM protein</fullName>
    </submittedName>
</protein>
<dbReference type="PROSITE" id="PS51918">
    <property type="entry name" value="RADICAL_SAM"/>
    <property type="match status" value="1"/>
</dbReference>
<dbReference type="AlphaFoldDB" id="A0A0L6W2Y8"/>
<gene>
    <name evidence="6" type="ORF">Tfer_1871</name>
</gene>
<sequence length="299" mass="34218">MNLSRVLYLARYYIRAKFFNDKRPILSGMKLTHRCTLTCRQCPYWQRPAPDLSWQKAGELFPFLYKKGIRLLIFEGGEPLLWKDGSKTIHDLVREAKRYFFCVGVTTNGTLPLDVDADIIWVSIDGLRKTHDALRGKSFDRIIDNIKSSCHAKIFANITINRINAGELPELVRVLAPLVKGITIQFFYPYPESEDLALSWEQRSAVLDQLIKMKKEGYPLTDSVLALQALKDNNWKCEPWMIANVEPDGTFNQGCYLKNRTGDEYPCTLCGFAAHTEISLAYQLHWSAIMAGKEILGIF</sequence>
<dbReference type="InterPro" id="IPR022563">
    <property type="entry name" value="DUF3463"/>
</dbReference>
<dbReference type="SUPFAM" id="SSF102114">
    <property type="entry name" value="Radical SAM enzymes"/>
    <property type="match status" value="1"/>
</dbReference>
<evidence type="ECO:0000256" key="3">
    <source>
        <dbReference type="ARBA" id="ARBA00023004"/>
    </source>
</evidence>